<dbReference type="PROSITE" id="PS00152">
    <property type="entry name" value="ATPASE_ALPHA_BETA"/>
    <property type="match status" value="1"/>
</dbReference>
<keyword evidence="8 11" id="KW-0472">Membrane</keyword>
<dbReference type="InterPro" id="IPR055190">
    <property type="entry name" value="ATP-synt_VA_C"/>
</dbReference>
<comment type="catalytic activity">
    <reaction evidence="11">
        <text>ATP + H2O + 4 H(+)(in) = ADP + phosphate + 5 H(+)(out)</text>
        <dbReference type="Rhea" id="RHEA:57720"/>
        <dbReference type="ChEBI" id="CHEBI:15377"/>
        <dbReference type="ChEBI" id="CHEBI:15378"/>
        <dbReference type="ChEBI" id="CHEBI:30616"/>
        <dbReference type="ChEBI" id="CHEBI:43474"/>
        <dbReference type="ChEBI" id="CHEBI:456216"/>
        <dbReference type="EC" id="7.1.2.2"/>
    </reaction>
</comment>
<dbReference type="SMART" id="SM00382">
    <property type="entry name" value="AAA"/>
    <property type="match status" value="1"/>
</dbReference>
<evidence type="ECO:0000256" key="6">
    <source>
        <dbReference type="ARBA" id="ARBA00022967"/>
    </source>
</evidence>
<evidence type="ECO:0000256" key="7">
    <source>
        <dbReference type="ARBA" id="ARBA00023065"/>
    </source>
</evidence>
<dbReference type="PANTHER" id="PTHR15184">
    <property type="entry name" value="ATP SYNTHASE"/>
    <property type="match status" value="1"/>
</dbReference>
<feature type="domain" description="AAA+ ATPase" evidence="12">
    <location>
        <begin position="149"/>
        <end position="413"/>
    </location>
</feature>
<keyword evidence="4 11" id="KW-0547">Nucleotide-binding</keyword>
<sequence>MNKGQIVQVLGAIVDVQFPEGQLPELNNALTITYKAQTEGERDINLTVEVATHLGNNQVRTIAMSSTDGLVRGTEVVDTGRPISVAVGPGTLGRILNVLGETIDEAGPVDAQQTNPIHAAAPAYVDLATKVEIFETGIKVIDLLAPYIKGGKIGLFGGAGVGKTVTIQELIHNIAKQHGGYSVFAGVGERTREGNDLYHEMKDSGVIDKTAMVFGQMNEPPGARARVALTGLTIAEYFRDVEERDVLFFIDNIFRFTQAGSEVSALLGRMPSAVGYQPTLATEMGQLQERITSTKKGSITSIQAIYVPADDYTDPAPATAFAHLDATTNLERSIAEQGIFPAVDPLASTSRALSPDIVGEEHYQVARGVQATLQRYKELQDIIAILGMDELSDEDKALVTRARKIQRFLSQPFNVAEQFTGRAGKYVKVADSVRSFKEILEGKHDDLPEGAFYMCGTIEEAVENAKSMA</sequence>
<evidence type="ECO:0000256" key="4">
    <source>
        <dbReference type="ARBA" id="ARBA00022741"/>
    </source>
</evidence>
<evidence type="ECO:0000256" key="9">
    <source>
        <dbReference type="ARBA" id="ARBA00023196"/>
    </source>
</evidence>
<evidence type="ECO:0000256" key="10">
    <source>
        <dbReference type="ARBA" id="ARBA00023310"/>
    </source>
</evidence>
<dbReference type="EMBL" id="JAPMLT010000002">
    <property type="protein sequence ID" value="MCX7569547.1"/>
    <property type="molecule type" value="Genomic_DNA"/>
</dbReference>
<evidence type="ECO:0000256" key="1">
    <source>
        <dbReference type="ARBA" id="ARBA00004370"/>
    </source>
</evidence>
<dbReference type="NCBIfam" id="TIGR01039">
    <property type="entry name" value="atpD"/>
    <property type="match status" value="1"/>
</dbReference>
<evidence type="ECO:0000256" key="5">
    <source>
        <dbReference type="ARBA" id="ARBA00022840"/>
    </source>
</evidence>
<dbReference type="Gene3D" id="3.40.50.300">
    <property type="entry name" value="P-loop containing nucleotide triphosphate hydrolases"/>
    <property type="match status" value="1"/>
</dbReference>
<dbReference type="Gene3D" id="2.40.10.170">
    <property type="match status" value="1"/>
</dbReference>
<comment type="similarity">
    <text evidence="2 11">Belongs to the ATPase alpha/beta chains family.</text>
</comment>
<keyword evidence="11" id="KW-0375">Hydrogen ion transport</keyword>
<dbReference type="Proteomes" id="UP001208017">
    <property type="component" value="Unassembled WGS sequence"/>
</dbReference>
<dbReference type="InterPro" id="IPR020003">
    <property type="entry name" value="ATPase_a/bsu_AS"/>
</dbReference>
<dbReference type="InterPro" id="IPR027417">
    <property type="entry name" value="P-loop_NTPase"/>
</dbReference>
<organism evidence="13 14">
    <name type="scientific">Tumebacillus lacus</name>
    <dbReference type="NCBI Taxonomy" id="2995335"/>
    <lineage>
        <taxon>Bacteria</taxon>
        <taxon>Bacillati</taxon>
        <taxon>Bacillota</taxon>
        <taxon>Bacilli</taxon>
        <taxon>Bacillales</taxon>
        <taxon>Alicyclobacillaceae</taxon>
        <taxon>Tumebacillus</taxon>
    </lineage>
</organism>
<dbReference type="InterPro" id="IPR050053">
    <property type="entry name" value="ATPase_alpha/beta_chains"/>
</dbReference>
<reference evidence="13 14" key="1">
    <citation type="submission" date="2022-11" db="EMBL/GenBank/DDBJ databases">
        <title>Study of microbial diversity in lake waters.</title>
        <authorList>
            <person name="Zhang J."/>
        </authorList>
    </citation>
    <scope>NUCLEOTIDE SEQUENCE [LARGE SCALE GENOMIC DNA]</scope>
    <source>
        <strain evidence="13 14">DT12</strain>
    </source>
</reference>
<keyword evidence="11" id="KW-1003">Cell membrane</keyword>
<name>A0ABT3X0M0_9BACL</name>
<protein>
    <recommendedName>
        <fullName evidence="11">ATP synthase subunit beta</fullName>
        <ecNumber evidence="11">7.1.2.2</ecNumber>
    </recommendedName>
    <alternativeName>
        <fullName evidence="11">ATP synthase F1 sector subunit beta</fullName>
    </alternativeName>
    <alternativeName>
        <fullName evidence="11">F-ATPase subunit beta</fullName>
    </alternativeName>
</protein>
<evidence type="ECO:0000256" key="3">
    <source>
        <dbReference type="ARBA" id="ARBA00022448"/>
    </source>
</evidence>
<dbReference type="Pfam" id="PF00006">
    <property type="entry name" value="ATP-synt_ab"/>
    <property type="match status" value="1"/>
</dbReference>
<dbReference type="PANTHER" id="PTHR15184:SF71">
    <property type="entry name" value="ATP SYNTHASE SUBUNIT BETA, MITOCHONDRIAL"/>
    <property type="match status" value="1"/>
</dbReference>
<evidence type="ECO:0000313" key="13">
    <source>
        <dbReference type="EMBL" id="MCX7569547.1"/>
    </source>
</evidence>
<dbReference type="InterPro" id="IPR024034">
    <property type="entry name" value="ATPase_F1/V1_b/a_C"/>
</dbReference>
<dbReference type="Gene3D" id="1.10.1140.10">
    <property type="entry name" value="Bovine Mitochondrial F1-atpase, Atp Synthase Beta Chain, Chain D, domain 3"/>
    <property type="match status" value="1"/>
</dbReference>
<gene>
    <name evidence="11 13" type="primary">atpD</name>
    <name evidence="13" type="ORF">OS242_06195</name>
</gene>
<dbReference type="InterPro" id="IPR036121">
    <property type="entry name" value="ATPase_F1/V1/A1_a/bsu_N_sf"/>
</dbReference>
<comment type="caution">
    <text evidence="13">The sequence shown here is derived from an EMBL/GenBank/DDBJ whole genome shotgun (WGS) entry which is preliminary data.</text>
</comment>
<accession>A0ABT3X0M0</accession>
<keyword evidence="10 11" id="KW-0066">ATP synthesis</keyword>
<dbReference type="Pfam" id="PF02874">
    <property type="entry name" value="ATP-synt_ab_N"/>
    <property type="match status" value="1"/>
</dbReference>
<dbReference type="InterPro" id="IPR004100">
    <property type="entry name" value="ATPase_F1/V1/A1_a/bsu_N"/>
</dbReference>
<keyword evidence="6 11" id="KW-1278">Translocase</keyword>
<comment type="function">
    <text evidence="11">Produces ATP from ADP in the presence of a proton gradient across the membrane. The catalytic sites are hosted primarily by the beta subunits.</text>
</comment>
<keyword evidence="3 11" id="KW-0813">Transport</keyword>
<keyword evidence="9 11" id="KW-0139">CF(1)</keyword>
<evidence type="ECO:0000256" key="2">
    <source>
        <dbReference type="ARBA" id="ARBA00008936"/>
    </source>
</evidence>
<evidence type="ECO:0000256" key="11">
    <source>
        <dbReference type="HAMAP-Rule" id="MF_01347"/>
    </source>
</evidence>
<dbReference type="InterPro" id="IPR003593">
    <property type="entry name" value="AAA+_ATPase"/>
</dbReference>
<dbReference type="SUPFAM" id="SSF50615">
    <property type="entry name" value="N-terminal domain of alpha and beta subunits of F1 ATP synthase"/>
    <property type="match status" value="1"/>
</dbReference>
<dbReference type="Pfam" id="PF22919">
    <property type="entry name" value="ATP-synt_VA_C"/>
    <property type="match status" value="1"/>
</dbReference>
<evidence type="ECO:0000259" key="12">
    <source>
        <dbReference type="SMART" id="SM00382"/>
    </source>
</evidence>
<dbReference type="CDD" id="cd18115">
    <property type="entry name" value="ATP-synt_F1_beta_N"/>
    <property type="match status" value="1"/>
</dbReference>
<dbReference type="EC" id="7.1.2.2" evidence="11"/>
<dbReference type="HAMAP" id="MF_01347">
    <property type="entry name" value="ATP_synth_beta_bact"/>
    <property type="match status" value="1"/>
</dbReference>
<dbReference type="InterPro" id="IPR005722">
    <property type="entry name" value="ATP_synth_F1_bsu"/>
</dbReference>
<evidence type="ECO:0000256" key="8">
    <source>
        <dbReference type="ARBA" id="ARBA00023136"/>
    </source>
</evidence>
<feature type="binding site" evidence="11">
    <location>
        <begin position="157"/>
        <end position="164"/>
    </location>
    <ligand>
        <name>ATP</name>
        <dbReference type="ChEBI" id="CHEBI:30616"/>
    </ligand>
</feature>
<dbReference type="SUPFAM" id="SSF47917">
    <property type="entry name" value="C-terminal domain of alpha and beta subunits of F1 ATP synthase"/>
    <property type="match status" value="1"/>
</dbReference>
<keyword evidence="7 11" id="KW-0406">Ion transport</keyword>
<keyword evidence="5 11" id="KW-0067">ATP-binding</keyword>
<proteinExistence type="inferred from homology"/>
<dbReference type="SUPFAM" id="SSF52540">
    <property type="entry name" value="P-loop containing nucleoside triphosphate hydrolases"/>
    <property type="match status" value="1"/>
</dbReference>
<dbReference type="InterPro" id="IPR000194">
    <property type="entry name" value="ATPase_F1/V1/A1_a/bsu_nucl-bd"/>
</dbReference>
<dbReference type="CDD" id="cd01133">
    <property type="entry name" value="F1-ATPase_beta_CD"/>
    <property type="match status" value="1"/>
</dbReference>
<comment type="subcellular location">
    <subcellularLocation>
        <location evidence="11">Cell membrane</location>
        <topology evidence="11">Peripheral membrane protein</topology>
    </subcellularLocation>
    <subcellularLocation>
        <location evidence="1">Membrane</location>
    </subcellularLocation>
</comment>
<dbReference type="RefSeq" id="WP_267150786.1">
    <property type="nucleotide sequence ID" value="NZ_JAPMLT010000002.1"/>
</dbReference>
<keyword evidence="14" id="KW-1185">Reference proteome</keyword>
<dbReference type="CDD" id="cd18110">
    <property type="entry name" value="ATP-synt_F1_beta_C"/>
    <property type="match status" value="1"/>
</dbReference>
<evidence type="ECO:0000313" key="14">
    <source>
        <dbReference type="Proteomes" id="UP001208017"/>
    </source>
</evidence>